<gene>
    <name evidence="1" type="ORF">Mth01_54050</name>
</gene>
<organism evidence="1 2">
    <name type="scientific">Sphaerimonospora thailandensis</name>
    <dbReference type="NCBI Taxonomy" id="795644"/>
    <lineage>
        <taxon>Bacteria</taxon>
        <taxon>Bacillati</taxon>
        <taxon>Actinomycetota</taxon>
        <taxon>Actinomycetes</taxon>
        <taxon>Streptosporangiales</taxon>
        <taxon>Streptosporangiaceae</taxon>
        <taxon>Sphaerimonospora</taxon>
    </lineage>
</organism>
<name>A0A8J3RFX2_9ACTN</name>
<dbReference type="Proteomes" id="UP000610966">
    <property type="component" value="Unassembled WGS sequence"/>
</dbReference>
<comment type="caution">
    <text evidence="1">The sequence shown here is derived from an EMBL/GenBank/DDBJ whole genome shotgun (WGS) entry which is preliminary data.</text>
</comment>
<reference evidence="1" key="1">
    <citation type="submission" date="2021-01" db="EMBL/GenBank/DDBJ databases">
        <title>Whole genome shotgun sequence of Sphaerimonospora thailandensis NBRC 107569.</title>
        <authorList>
            <person name="Komaki H."/>
            <person name="Tamura T."/>
        </authorList>
    </citation>
    <scope>NUCLEOTIDE SEQUENCE</scope>
    <source>
        <strain evidence="1">NBRC 107569</strain>
    </source>
</reference>
<protein>
    <submittedName>
        <fullName evidence="1">Uncharacterized protein</fullName>
    </submittedName>
</protein>
<dbReference type="AlphaFoldDB" id="A0A8J3RFX2"/>
<dbReference type="EMBL" id="BOOG01000074">
    <property type="protein sequence ID" value="GIH73152.1"/>
    <property type="molecule type" value="Genomic_DNA"/>
</dbReference>
<accession>A0A8J3RFX2</accession>
<sequence length="107" mass="11635">MALLILGDHLAACAPPDVAPDELASYCLHALTAAATRPSEAAVHRLADVTRTGLHSPRRQIPGWGQRLGVRDYIIPLFPAITADLVFPISIRSRMDKADDLHHHCPT</sequence>
<proteinExistence type="predicted"/>
<keyword evidence="2" id="KW-1185">Reference proteome</keyword>
<evidence type="ECO:0000313" key="2">
    <source>
        <dbReference type="Proteomes" id="UP000610966"/>
    </source>
</evidence>
<evidence type="ECO:0000313" key="1">
    <source>
        <dbReference type="EMBL" id="GIH73152.1"/>
    </source>
</evidence>